<dbReference type="EMBL" id="CP042185">
    <property type="protein sequence ID" value="QDS68429.1"/>
    <property type="molecule type" value="Genomic_DNA"/>
</dbReference>
<feature type="region of interest" description="Disordered" evidence="1">
    <location>
        <begin position="67"/>
        <end position="130"/>
    </location>
</feature>
<accession>A0A517KYG7</accession>
<dbReference type="Proteomes" id="UP000316270">
    <property type="component" value="Chromosome 1"/>
</dbReference>
<reference evidence="2 3" key="1">
    <citation type="submission" date="2019-07" db="EMBL/GenBank/DDBJ databases">
        <title>Finished genome of Venturia effusa.</title>
        <authorList>
            <person name="Young C.A."/>
            <person name="Cox M.P."/>
            <person name="Ganley A.R.D."/>
            <person name="David W.J."/>
        </authorList>
    </citation>
    <scope>NUCLEOTIDE SEQUENCE [LARGE SCALE GENOMIC DNA]</scope>
    <source>
        <strain evidence="3">albino</strain>
    </source>
</reference>
<proteinExistence type="predicted"/>
<feature type="compositionally biased region" description="Gly residues" evidence="1">
    <location>
        <begin position="72"/>
        <end position="92"/>
    </location>
</feature>
<keyword evidence="3" id="KW-1185">Reference proteome</keyword>
<gene>
    <name evidence="2" type="ORF">FKW77_010796</name>
</gene>
<name>A0A517KYG7_9PEZI</name>
<organism evidence="2 3">
    <name type="scientific">Venturia effusa</name>
    <dbReference type="NCBI Taxonomy" id="50376"/>
    <lineage>
        <taxon>Eukaryota</taxon>
        <taxon>Fungi</taxon>
        <taxon>Dikarya</taxon>
        <taxon>Ascomycota</taxon>
        <taxon>Pezizomycotina</taxon>
        <taxon>Dothideomycetes</taxon>
        <taxon>Pleosporomycetidae</taxon>
        <taxon>Venturiales</taxon>
        <taxon>Venturiaceae</taxon>
        <taxon>Venturia</taxon>
    </lineage>
</organism>
<feature type="compositionally biased region" description="Basic and acidic residues" evidence="1">
    <location>
        <begin position="117"/>
        <end position="130"/>
    </location>
</feature>
<protein>
    <submittedName>
        <fullName evidence="2">Uncharacterized protein</fullName>
    </submittedName>
</protein>
<sequence length="130" mass="13032">MAPTTSTGPKQYDETVVIALIMALKAKGGTLADPLKDMTALDGNRSQSGFEHSLRAVNRLATVLNEKKARGEGLGPGDVGGAGAGGAGGGVGASPRKRGGGAAGSASSTPKRVRGGKAKEEEKTVKDEEE</sequence>
<dbReference type="AlphaFoldDB" id="A0A517KYG7"/>
<dbReference type="OrthoDB" id="3938057at2759"/>
<evidence type="ECO:0000313" key="3">
    <source>
        <dbReference type="Proteomes" id="UP000316270"/>
    </source>
</evidence>
<evidence type="ECO:0000256" key="1">
    <source>
        <dbReference type="SAM" id="MobiDB-lite"/>
    </source>
</evidence>
<evidence type="ECO:0000313" key="2">
    <source>
        <dbReference type="EMBL" id="QDS68429.1"/>
    </source>
</evidence>